<evidence type="ECO:0000313" key="11">
    <source>
        <dbReference type="Proteomes" id="UP000095280"/>
    </source>
</evidence>
<evidence type="ECO:0000256" key="1">
    <source>
        <dbReference type="ARBA" id="ARBA00004123"/>
    </source>
</evidence>
<evidence type="ECO:0000256" key="7">
    <source>
        <dbReference type="ARBA" id="ARBA00023242"/>
    </source>
</evidence>
<dbReference type="PANTHER" id="PTHR13152:SF0">
    <property type="entry name" value="GENERAL TRANSCRIPTION FACTOR IIH SUBUNIT 4"/>
    <property type="match status" value="1"/>
</dbReference>
<dbReference type="Proteomes" id="UP000095280">
    <property type="component" value="Unplaced"/>
</dbReference>
<evidence type="ECO:0000313" key="12">
    <source>
        <dbReference type="WBParaSite" id="maker-uti_cns_0002415-snap-gene-0.10-mRNA-1"/>
    </source>
</evidence>
<dbReference type="Pfam" id="PF18307">
    <property type="entry name" value="Tfb2_C"/>
    <property type="match status" value="1"/>
</dbReference>
<keyword evidence="5 8" id="KW-0804">Transcription</keyword>
<dbReference type="Gene3D" id="3.30.70.2610">
    <property type="match status" value="1"/>
</dbReference>
<evidence type="ECO:0000256" key="9">
    <source>
        <dbReference type="SAM" id="MobiDB-lite"/>
    </source>
</evidence>
<dbReference type="PANTHER" id="PTHR13152">
    <property type="entry name" value="TFIIH, POLYPEPTIDE 4"/>
    <property type="match status" value="1"/>
</dbReference>
<organism evidence="11 12">
    <name type="scientific">Macrostomum lignano</name>
    <dbReference type="NCBI Taxonomy" id="282301"/>
    <lineage>
        <taxon>Eukaryota</taxon>
        <taxon>Metazoa</taxon>
        <taxon>Spiralia</taxon>
        <taxon>Lophotrochozoa</taxon>
        <taxon>Platyhelminthes</taxon>
        <taxon>Rhabditophora</taxon>
        <taxon>Macrostomorpha</taxon>
        <taxon>Macrostomida</taxon>
        <taxon>Macrostomidae</taxon>
        <taxon>Macrostomum</taxon>
    </lineage>
</organism>
<comment type="similarity">
    <text evidence="2 8">Belongs to the TFB2 family.</text>
</comment>
<dbReference type="GO" id="GO:0003690">
    <property type="term" value="F:double-stranded DNA binding"/>
    <property type="evidence" value="ECO:0007669"/>
    <property type="project" value="TreeGrafter"/>
</dbReference>
<keyword evidence="7 8" id="KW-0539">Nucleus</keyword>
<evidence type="ECO:0000256" key="4">
    <source>
        <dbReference type="ARBA" id="ARBA00023015"/>
    </source>
</evidence>
<comment type="function">
    <text evidence="8">Component of the general transcription and DNA repair factor IIH (TFIIH) core complex which is involved in general and transcription-coupled nucleotide excision repair (NER) of damaged DNA.</text>
</comment>
<keyword evidence="6 8" id="KW-0234">DNA repair</keyword>
<keyword evidence="3 8" id="KW-0227">DNA damage</keyword>
<sequence length="573" mass="63203">MVKAMFEFLSSLDLTVINKIYSNSYTVTSLFSELPTLGKHLLVRLLFIPSVIPKKVVLAWFTKEAQQSELPEALKVLERLRILESVDAAGGMASYRIKPEFQESLRRGLQGGGQAWYETGSVDSAGSDKGGRSIEQLDQFAKEHWDSLLQFMVNSRELERGKVSKAVEQLLVDSGLCVPGGGGGGGSRGSGSDEDDDEDDDGEGGGGGGFTVGESGFRFLLLDQATQVQTIVVHFLRAVQKGSGKMAGIDLSEAINLLFQLSSATLGRSYPTACLPSPSQQSCLRHCRALGLVYWRKRYPGRFYPTRLATRATSGRLGLADSTGSADGSGGGDGGYLIVETNFRVFAFTNSPLQMETRLFGVKATSSMVFLSEMDFLVTIGLKSPAPNQQRLSALLPLPSRWSQLSSSATRQFRMSFKPRLLNTLRICLVALVALFTQPLYRFPNLFCGHITRQSVADALSHGITARQLLSFMTASAHPQLRQRQLPTVLPPTVCDQMLLWERERNRFTFTDSVLYEKFANKRDYQAVKSYASDCGVLLHSVDDRMILVVTNAGHDDICRFYKRYKQESTRGN</sequence>
<protein>
    <recommendedName>
        <fullName evidence="8">General transcription factor IIH subunit 4</fullName>
    </recommendedName>
</protein>
<reference evidence="12" key="1">
    <citation type="submission" date="2016-11" db="UniProtKB">
        <authorList>
            <consortium name="WormBaseParasite"/>
        </authorList>
    </citation>
    <scope>IDENTIFICATION</scope>
</reference>
<evidence type="ECO:0000256" key="2">
    <source>
        <dbReference type="ARBA" id="ARBA00007132"/>
    </source>
</evidence>
<accession>A0A1I8GMX9</accession>
<name>A0A1I8GMX9_9PLAT</name>
<evidence type="ECO:0000256" key="6">
    <source>
        <dbReference type="ARBA" id="ARBA00023204"/>
    </source>
</evidence>
<dbReference type="Pfam" id="PF03849">
    <property type="entry name" value="Tfb2"/>
    <property type="match status" value="2"/>
</dbReference>
<evidence type="ECO:0000256" key="3">
    <source>
        <dbReference type="ARBA" id="ARBA00022763"/>
    </source>
</evidence>
<evidence type="ECO:0000259" key="10">
    <source>
        <dbReference type="Pfam" id="PF18307"/>
    </source>
</evidence>
<dbReference type="GO" id="GO:0005675">
    <property type="term" value="C:transcription factor TFIIH holo complex"/>
    <property type="evidence" value="ECO:0007669"/>
    <property type="project" value="TreeGrafter"/>
</dbReference>
<feature type="compositionally biased region" description="Acidic residues" evidence="9">
    <location>
        <begin position="192"/>
        <end position="203"/>
    </location>
</feature>
<proteinExistence type="inferred from homology"/>
<feature type="compositionally biased region" description="Gly residues" evidence="9">
    <location>
        <begin position="178"/>
        <end position="189"/>
    </location>
</feature>
<dbReference type="GO" id="GO:0001671">
    <property type="term" value="F:ATPase activator activity"/>
    <property type="evidence" value="ECO:0007669"/>
    <property type="project" value="InterPro"/>
</dbReference>
<dbReference type="WBParaSite" id="maker-uti_cns_0002415-snap-gene-0.10-mRNA-1">
    <property type="protein sequence ID" value="maker-uti_cns_0002415-snap-gene-0.10-mRNA-1"/>
    <property type="gene ID" value="maker-uti_cns_0002415-snap-gene-0.10"/>
</dbReference>
<comment type="subcellular location">
    <subcellularLocation>
        <location evidence="1 8">Nucleus</location>
    </subcellularLocation>
</comment>
<dbReference type="AlphaFoldDB" id="A0A1I8GMX9"/>
<dbReference type="GO" id="GO:0006289">
    <property type="term" value="P:nucleotide-excision repair"/>
    <property type="evidence" value="ECO:0007669"/>
    <property type="project" value="InterPro"/>
</dbReference>
<keyword evidence="11" id="KW-1185">Reference proteome</keyword>
<feature type="region of interest" description="Disordered" evidence="9">
    <location>
        <begin position="178"/>
        <end position="208"/>
    </location>
</feature>
<dbReference type="GO" id="GO:0000439">
    <property type="term" value="C:transcription factor TFIIH core complex"/>
    <property type="evidence" value="ECO:0007669"/>
    <property type="project" value="InterPro"/>
</dbReference>
<keyword evidence="4 8" id="KW-0805">Transcription regulation</keyword>
<dbReference type="InterPro" id="IPR004598">
    <property type="entry name" value="TFIIH_p52/Tfb2"/>
</dbReference>
<evidence type="ECO:0000256" key="8">
    <source>
        <dbReference type="RuleBase" id="RU364024"/>
    </source>
</evidence>
<feature type="domain" description="Transcription factor Tfb2 C-terminal" evidence="10">
    <location>
        <begin position="496"/>
        <end position="563"/>
    </location>
</feature>
<dbReference type="InterPro" id="IPR040662">
    <property type="entry name" value="Tfb2_C"/>
</dbReference>
<evidence type="ECO:0000256" key="5">
    <source>
        <dbReference type="ARBA" id="ARBA00023163"/>
    </source>
</evidence>